<dbReference type="STRING" id="660521.SAMN04487949_2677"/>
<accession>A0A1G9WAW3</accession>
<evidence type="ECO:0000256" key="1">
    <source>
        <dbReference type="SAM" id="MobiDB-lite"/>
    </source>
</evidence>
<dbReference type="InterPro" id="IPR058276">
    <property type="entry name" value="DUF7970"/>
</dbReference>
<evidence type="ECO:0000313" key="2">
    <source>
        <dbReference type="EMBL" id="SDM81423.1"/>
    </source>
</evidence>
<feature type="compositionally biased region" description="Low complexity" evidence="1">
    <location>
        <begin position="40"/>
        <end position="60"/>
    </location>
</feature>
<reference evidence="3" key="1">
    <citation type="submission" date="2016-10" db="EMBL/GenBank/DDBJ databases">
        <authorList>
            <person name="Varghese N."/>
            <person name="Submissions S."/>
        </authorList>
    </citation>
    <scope>NUCLEOTIDE SEQUENCE [LARGE SCALE GENOMIC DNA]</scope>
    <source>
        <strain evidence="3">CGMCC 1.10119</strain>
    </source>
</reference>
<dbReference type="AlphaFoldDB" id="A0A1G9WAW3"/>
<organism evidence="2 3">
    <name type="scientific">Halogranum gelatinilyticum</name>
    <dbReference type="NCBI Taxonomy" id="660521"/>
    <lineage>
        <taxon>Archaea</taxon>
        <taxon>Methanobacteriati</taxon>
        <taxon>Methanobacteriota</taxon>
        <taxon>Stenosarchaea group</taxon>
        <taxon>Halobacteria</taxon>
        <taxon>Halobacteriales</taxon>
        <taxon>Haloferacaceae</taxon>
    </lineage>
</organism>
<proteinExistence type="predicted"/>
<evidence type="ECO:0000313" key="3">
    <source>
        <dbReference type="Proteomes" id="UP000199451"/>
    </source>
</evidence>
<sequence>MARDDKYASGSDPDYSASPFKNADSPAVSNGESESDDTSEPTSTEEATSSAETETGSTDANDSVSSESGALDLVTRGGLPYAMARSKVTDDRQQKQFQLLKETRFELQDAVSELVKQYDDENLSETDALEIILRTGLAHAEDYDAAAKSLGFGLENIQFSFSE</sequence>
<dbReference type="RefSeq" id="WP_089698140.1">
    <property type="nucleotide sequence ID" value="NZ_FNHL01000003.1"/>
</dbReference>
<dbReference type="Proteomes" id="UP000199451">
    <property type="component" value="Unassembled WGS sequence"/>
</dbReference>
<protein>
    <submittedName>
        <fullName evidence="2">Uncharacterized protein</fullName>
    </submittedName>
</protein>
<dbReference type="EMBL" id="FNHL01000003">
    <property type="protein sequence ID" value="SDM81423.1"/>
    <property type="molecule type" value="Genomic_DNA"/>
</dbReference>
<gene>
    <name evidence="2" type="ORF">SAMN04487949_2677</name>
</gene>
<keyword evidence="3" id="KW-1185">Reference proteome</keyword>
<dbReference type="Pfam" id="PF25925">
    <property type="entry name" value="DUF7970"/>
    <property type="match status" value="1"/>
</dbReference>
<name>A0A1G9WAW3_9EURY</name>
<dbReference type="OrthoDB" id="377417at2157"/>
<feature type="region of interest" description="Disordered" evidence="1">
    <location>
        <begin position="1"/>
        <end position="72"/>
    </location>
</feature>